<dbReference type="EMBL" id="CAJOBF010001764">
    <property type="protein sequence ID" value="CAF3981528.1"/>
    <property type="molecule type" value="Genomic_DNA"/>
</dbReference>
<feature type="region of interest" description="Disordered" evidence="1">
    <location>
        <begin position="18"/>
        <end position="154"/>
    </location>
</feature>
<feature type="compositionally biased region" description="Acidic residues" evidence="1">
    <location>
        <begin position="74"/>
        <end position="85"/>
    </location>
</feature>
<feature type="compositionally biased region" description="Low complexity" evidence="1">
    <location>
        <begin position="331"/>
        <end position="351"/>
    </location>
</feature>
<dbReference type="AlphaFoldDB" id="A0A819MN98"/>
<name>A0A819MN98_9BILA</name>
<evidence type="ECO:0000313" key="3">
    <source>
        <dbReference type="Proteomes" id="UP000663842"/>
    </source>
</evidence>
<evidence type="ECO:0000313" key="2">
    <source>
        <dbReference type="EMBL" id="CAF3981528.1"/>
    </source>
</evidence>
<protein>
    <submittedName>
        <fullName evidence="2">Uncharacterized protein</fullName>
    </submittedName>
</protein>
<feature type="region of interest" description="Disordered" evidence="1">
    <location>
        <begin position="328"/>
        <end position="351"/>
    </location>
</feature>
<dbReference type="Proteomes" id="UP000663842">
    <property type="component" value="Unassembled WGS sequence"/>
</dbReference>
<reference evidence="2" key="1">
    <citation type="submission" date="2021-02" db="EMBL/GenBank/DDBJ databases">
        <authorList>
            <person name="Nowell W R."/>
        </authorList>
    </citation>
    <scope>NUCLEOTIDE SEQUENCE</scope>
</reference>
<comment type="caution">
    <text evidence="2">The sequence shown here is derived from an EMBL/GenBank/DDBJ whole genome shotgun (WGS) entry which is preliminary data.</text>
</comment>
<feature type="compositionally biased region" description="Acidic residues" evidence="1">
    <location>
        <begin position="102"/>
        <end position="117"/>
    </location>
</feature>
<gene>
    <name evidence="2" type="ORF">UXM345_LOCUS15072</name>
</gene>
<proteinExistence type="predicted"/>
<sequence length="351" mass="40713">MNTQATRMTIRGRAIIDPKRFTPSSMSPPPLTQTTNRSSIAFNVTRKMQPNKRSMITNHVRSPLSSLVNQMNIDNDDDDTDEANDDQPPRKVQRTVSRSQLDEQENDADEGNDEFEYDYTSQESTEDNSEQADEEETTTDENNAASQISFESTPANGENTLYQLIHKDISGFCTKLNYSLNTSMKRFEKKFQRLAAACLSTKTASIDQFKSSSNEEFESVVDHNGINLLEIYAKDYGAYAREILRVLYRSDELKSSILPSSYNHFSRKQLDRETFQKFHRAVRNKYRIRKSKYDEFFKICLRRKLVDFLCDERKRFKKKQRIHEQEQQIFNSNNNSVNPTTTTTTNGNNND</sequence>
<feature type="compositionally biased region" description="Acidic residues" evidence="1">
    <location>
        <begin position="124"/>
        <end position="139"/>
    </location>
</feature>
<evidence type="ECO:0000256" key="1">
    <source>
        <dbReference type="SAM" id="MobiDB-lite"/>
    </source>
</evidence>
<accession>A0A819MN98</accession>
<feature type="compositionally biased region" description="Polar residues" evidence="1">
    <location>
        <begin position="32"/>
        <end position="68"/>
    </location>
</feature>
<organism evidence="2 3">
    <name type="scientific">Rotaria magnacalcarata</name>
    <dbReference type="NCBI Taxonomy" id="392030"/>
    <lineage>
        <taxon>Eukaryota</taxon>
        <taxon>Metazoa</taxon>
        <taxon>Spiralia</taxon>
        <taxon>Gnathifera</taxon>
        <taxon>Rotifera</taxon>
        <taxon>Eurotatoria</taxon>
        <taxon>Bdelloidea</taxon>
        <taxon>Philodinida</taxon>
        <taxon>Philodinidae</taxon>
        <taxon>Rotaria</taxon>
    </lineage>
</organism>